<dbReference type="EMBL" id="MU151554">
    <property type="protein sequence ID" value="KAF9442871.1"/>
    <property type="molecule type" value="Genomic_DNA"/>
</dbReference>
<comment type="caution">
    <text evidence="2">The sequence shown here is derived from an EMBL/GenBank/DDBJ whole genome shotgun (WGS) entry which is preliminary data.</text>
</comment>
<name>A0A9P5X3T1_9AGAR</name>
<evidence type="ECO:0000313" key="3">
    <source>
        <dbReference type="Proteomes" id="UP000807342"/>
    </source>
</evidence>
<sequence length="617" mass="69572">MAAFVATSSPKEQEALEVNVAQQQDALQLQEMRKVRQIAKGSSTATIIEPVGLTLPNLPLEILTHTLLHLPFNSVVICQRVNRHLHILISESTELQYHIHLGISGLVDNPRCGLSVAERLSRLLARERRWEELDFDFHKVINITFPLRATMTTLSAGVFGGTATGKCRYMRIPSAATEEVKWREVHTEQTTVSRPPGFHEPDLHVLITAQPQTVHTDATKSSTVYDVRVHFNQLSTGEPHPDVRRATISFETCREFEDPKIFMRCARDNIVLVLQDYGERNKPEDQVLVYEWRTGELKLSFSAPWGSYYHPMFLTTHLFLLPNTATGNLEYWRIPQSPSEPTPSQPFFLLSLPRLCLGNTFRYIMCSAEPNVGPCSASKPFYSSPEHAIAVFYVHILSAGLGTAFRLFVHRSSLIGRLDQFSAFISFDKPPEPVPYDQWGPPVCQWFHNDPGKWSESTFGQKYIVPPPPAGKGAPLALLDFNPIDVAKVLAEENHLQATTLGEGGWARVEENYRAEVVLSGDHAENGSGYEEKDVIETCEQPCGPRPQPRAVTRTMDPLNDPEGCFAHTVYSSLPYTVRSSQDEYRYDDFLLDEESIIGIQMDDEENVKEIRVLHYG</sequence>
<dbReference type="CDD" id="cd09917">
    <property type="entry name" value="F-box_SF"/>
    <property type="match status" value="1"/>
</dbReference>
<keyword evidence="3" id="KW-1185">Reference proteome</keyword>
<dbReference type="SUPFAM" id="SSF81383">
    <property type="entry name" value="F-box domain"/>
    <property type="match status" value="1"/>
</dbReference>
<reference evidence="2" key="1">
    <citation type="submission" date="2020-11" db="EMBL/GenBank/DDBJ databases">
        <authorList>
            <consortium name="DOE Joint Genome Institute"/>
            <person name="Ahrendt S."/>
            <person name="Riley R."/>
            <person name="Andreopoulos W."/>
            <person name="Labutti K."/>
            <person name="Pangilinan J."/>
            <person name="Ruiz-Duenas F.J."/>
            <person name="Barrasa J.M."/>
            <person name="Sanchez-Garcia M."/>
            <person name="Camarero S."/>
            <person name="Miyauchi S."/>
            <person name="Serrano A."/>
            <person name="Linde D."/>
            <person name="Babiker R."/>
            <person name="Drula E."/>
            <person name="Ayuso-Fernandez I."/>
            <person name="Pacheco R."/>
            <person name="Padilla G."/>
            <person name="Ferreira P."/>
            <person name="Barriuso J."/>
            <person name="Kellner H."/>
            <person name="Castanera R."/>
            <person name="Alfaro M."/>
            <person name="Ramirez L."/>
            <person name="Pisabarro A.G."/>
            <person name="Kuo A."/>
            <person name="Tritt A."/>
            <person name="Lipzen A."/>
            <person name="He G."/>
            <person name="Yan M."/>
            <person name="Ng V."/>
            <person name="Cullen D."/>
            <person name="Martin F."/>
            <person name="Rosso M.-N."/>
            <person name="Henrissat B."/>
            <person name="Hibbett D."/>
            <person name="Martinez A.T."/>
            <person name="Grigoriev I.V."/>
        </authorList>
    </citation>
    <scope>NUCLEOTIDE SEQUENCE</scope>
    <source>
        <strain evidence="2">MF-IS2</strain>
    </source>
</reference>
<dbReference type="Proteomes" id="UP000807342">
    <property type="component" value="Unassembled WGS sequence"/>
</dbReference>
<dbReference type="SMART" id="SM00256">
    <property type="entry name" value="FBOX"/>
    <property type="match status" value="1"/>
</dbReference>
<dbReference type="Pfam" id="PF00646">
    <property type="entry name" value="F-box"/>
    <property type="match status" value="1"/>
</dbReference>
<evidence type="ECO:0000313" key="2">
    <source>
        <dbReference type="EMBL" id="KAF9442871.1"/>
    </source>
</evidence>
<protein>
    <recommendedName>
        <fullName evidence="1">F-box domain-containing protein</fullName>
    </recommendedName>
</protein>
<accession>A0A9P5X3T1</accession>
<gene>
    <name evidence="2" type="ORF">P691DRAFT_738538</name>
</gene>
<dbReference type="InterPro" id="IPR001810">
    <property type="entry name" value="F-box_dom"/>
</dbReference>
<dbReference type="OrthoDB" id="2751409at2759"/>
<evidence type="ECO:0000259" key="1">
    <source>
        <dbReference type="PROSITE" id="PS50181"/>
    </source>
</evidence>
<dbReference type="AlphaFoldDB" id="A0A9P5X3T1"/>
<dbReference type="InterPro" id="IPR036047">
    <property type="entry name" value="F-box-like_dom_sf"/>
</dbReference>
<feature type="domain" description="F-box" evidence="1">
    <location>
        <begin position="52"/>
        <end position="99"/>
    </location>
</feature>
<proteinExistence type="predicted"/>
<dbReference type="PROSITE" id="PS50181">
    <property type="entry name" value="FBOX"/>
    <property type="match status" value="1"/>
</dbReference>
<organism evidence="2 3">
    <name type="scientific">Macrolepiota fuliginosa MF-IS2</name>
    <dbReference type="NCBI Taxonomy" id="1400762"/>
    <lineage>
        <taxon>Eukaryota</taxon>
        <taxon>Fungi</taxon>
        <taxon>Dikarya</taxon>
        <taxon>Basidiomycota</taxon>
        <taxon>Agaricomycotina</taxon>
        <taxon>Agaricomycetes</taxon>
        <taxon>Agaricomycetidae</taxon>
        <taxon>Agaricales</taxon>
        <taxon>Agaricineae</taxon>
        <taxon>Agaricaceae</taxon>
        <taxon>Macrolepiota</taxon>
    </lineage>
</organism>